<dbReference type="GO" id="GO:0005344">
    <property type="term" value="F:oxygen carrier activity"/>
    <property type="evidence" value="ECO:0007669"/>
    <property type="project" value="UniProtKB-KW"/>
</dbReference>
<evidence type="ECO:0000313" key="6">
    <source>
        <dbReference type="EMBL" id="SUX10597.1"/>
    </source>
</evidence>
<dbReference type="InterPro" id="IPR050669">
    <property type="entry name" value="Hemerythrin"/>
</dbReference>
<keyword evidence="2" id="KW-0813">Transport</keyword>
<sequence>MLPTWEDSYSINNESIDAQHKKLFELAAVAYNLENKYVSKQQIKDVLNGFFEYMKIHFSDEEEYMLSIGYPKLDEHKKIHSYIIQSMVRLISKIHNTNDMKEQLSVIAKKWLLEHILQEDMKIESWRRKATFATSQESKTTKQDDKFCYVCSCKSRFVTAEIHEKIKCGAKFVCKKCGEVIVYMPNKN</sequence>
<gene>
    <name evidence="6" type="ORF">NCTC12475_00794</name>
</gene>
<organism evidence="6 7">
    <name type="scientific">Campylobacter sputorum subsp. sputorum</name>
    <dbReference type="NCBI Taxonomy" id="32024"/>
    <lineage>
        <taxon>Bacteria</taxon>
        <taxon>Pseudomonadati</taxon>
        <taxon>Campylobacterota</taxon>
        <taxon>Epsilonproteobacteria</taxon>
        <taxon>Campylobacterales</taxon>
        <taxon>Campylobacteraceae</taxon>
        <taxon>Campylobacter</taxon>
    </lineage>
</organism>
<dbReference type="Proteomes" id="UP000254920">
    <property type="component" value="Unassembled WGS sequence"/>
</dbReference>
<dbReference type="RefSeq" id="WP_089182988.1">
    <property type="nucleotide sequence ID" value="NZ_CP043427.1"/>
</dbReference>
<dbReference type="Gene3D" id="1.20.120.50">
    <property type="entry name" value="Hemerythrin-like"/>
    <property type="match status" value="1"/>
</dbReference>
<dbReference type="InterPro" id="IPR012827">
    <property type="entry name" value="Hemerythrin_metal-bd"/>
</dbReference>
<name>A0A381DJ89_9BACT</name>
<dbReference type="OrthoDB" id="9774644at2"/>
<dbReference type="EMBL" id="UFVD01000001">
    <property type="protein sequence ID" value="SUX10597.1"/>
    <property type="molecule type" value="Genomic_DNA"/>
</dbReference>
<dbReference type="InterPro" id="IPR016131">
    <property type="entry name" value="Haemerythrin_Fe_BS"/>
</dbReference>
<dbReference type="PROSITE" id="PS00550">
    <property type="entry name" value="HEMERYTHRINS"/>
    <property type="match status" value="1"/>
</dbReference>
<proteinExistence type="inferred from homology"/>
<accession>A0A381DJ89</accession>
<evidence type="ECO:0000256" key="4">
    <source>
        <dbReference type="ARBA" id="ARBA00023004"/>
    </source>
</evidence>
<evidence type="ECO:0000256" key="1">
    <source>
        <dbReference type="ARBA" id="ARBA00010587"/>
    </source>
</evidence>
<keyword evidence="2" id="KW-0561">Oxygen transport</keyword>
<dbReference type="SUPFAM" id="SSF47188">
    <property type="entry name" value="Hemerythrin-like"/>
    <property type="match status" value="1"/>
</dbReference>
<keyword evidence="3" id="KW-0479">Metal-binding</keyword>
<evidence type="ECO:0000259" key="5">
    <source>
        <dbReference type="Pfam" id="PF01814"/>
    </source>
</evidence>
<protein>
    <submittedName>
        <fullName evidence="6">Hemerythrin</fullName>
    </submittedName>
</protein>
<keyword evidence="4" id="KW-0408">Iron</keyword>
<dbReference type="PANTHER" id="PTHR37164">
    <property type="entry name" value="BACTERIOHEMERYTHRIN"/>
    <property type="match status" value="1"/>
</dbReference>
<dbReference type="STRING" id="32024.GCA_000788295_01213"/>
<dbReference type="InterPro" id="IPR012312">
    <property type="entry name" value="Hemerythrin-like"/>
</dbReference>
<comment type="similarity">
    <text evidence="1">Belongs to the hemerythrin family.</text>
</comment>
<dbReference type="GO" id="GO:0046872">
    <property type="term" value="F:metal ion binding"/>
    <property type="evidence" value="ECO:0007669"/>
    <property type="project" value="UniProtKB-KW"/>
</dbReference>
<dbReference type="NCBIfam" id="NF033749">
    <property type="entry name" value="bact_hemeryth"/>
    <property type="match status" value="1"/>
</dbReference>
<dbReference type="NCBIfam" id="TIGR02481">
    <property type="entry name" value="hemeryth_dom"/>
    <property type="match status" value="1"/>
</dbReference>
<dbReference type="CDD" id="cd12107">
    <property type="entry name" value="Hemerythrin"/>
    <property type="match status" value="1"/>
</dbReference>
<evidence type="ECO:0000256" key="2">
    <source>
        <dbReference type="ARBA" id="ARBA00022621"/>
    </source>
</evidence>
<reference evidence="6 7" key="1">
    <citation type="submission" date="2018-06" db="EMBL/GenBank/DDBJ databases">
        <authorList>
            <consortium name="Pathogen Informatics"/>
            <person name="Doyle S."/>
        </authorList>
    </citation>
    <scope>NUCLEOTIDE SEQUENCE [LARGE SCALE GENOMIC DNA]</scope>
    <source>
        <strain evidence="6 7">NCTC12475</strain>
    </source>
</reference>
<dbReference type="Pfam" id="PF01814">
    <property type="entry name" value="Hemerythrin"/>
    <property type="match status" value="1"/>
</dbReference>
<feature type="domain" description="Hemerythrin-like" evidence="5">
    <location>
        <begin position="14"/>
        <end position="123"/>
    </location>
</feature>
<keyword evidence="7" id="KW-1185">Reference proteome</keyword>
<evidence type="ECO:0000256" key="3">
    <source>
        <dbReference type="ARBA" id="ARBA00022723"/>
    </source>
</evidence>
<dbReference type="PANTHER" id="PTHR37164:SF1">
    <property type="entry name" value="BACTERIOHEMERYTHRIN"/>
    <property type="match status" value="1"/>
</dbReference>
<dbReference type="AlphaFoldDB" id="A0A381DJ89"/>
<dbReference type="InterPro" id="IPR035938">
    <property type="entry name" value="Hemerythrin-like_sf"/>
</dbReference>
<evidence type="ECO:0000313" key="7">
    <source>
        <dbReference type="Proteomes" id="UP000254920"/>
    </source>
</evidence>
<dbReference type="GeneID" id="93091226"/>